<proteinExistence type="predicted"/>
<evidence type="ECO:0000313" key="2">
    <source>
        <dbReference type="WBParaSite" id="BXY_1456500.1"/>
    </source>
</evidence>
<name>A0A1I7SNC7_BURXY</name>
<sequence>MASLSFFGIKLRPHWAKNSDIILDICEAPADSATFGANLRPATETFGNLGIPPLWEKGGFWGTLDGEEDRTVGTEESERAVGRQSSVGRRHYLLILACLGFDCDWELRG</sequence>
<protein>
    <submittedName>
        <fullName evidence="2">Uncharacterized protein</fullName>
    </submittedName>
</protein>
<dbReference type="Proteomes" id="UP000095284">
    <property type="component" value="Unplaced"/>
</dbReference>
<evidence type="ECO:0000313" key="1">
    <source>
        <dbReference type="Proteomes" id="UP000095284"/>
    </source>
</evidence>
<organism evidence="1 2">
    <name type="scientific">Bursaphelenchus xylophilus</name>
    <name type="common">Pinewood nematode worm</name>
    <name type="synonym">Aphelenchoides xylophilus</name>
    <dbReference type="NCBI Taxonomy" id="6326"/>
    <lineage>
        <taxon>Eukaryota</taxon>
        <taxon>Metazoa</taxon>
        <taxon>Ecdysozoa</taxon>
        <taxon>Nematoda</taxon>
        <taxon>Chromadorea</taxon>
        <taxon>Rhabditida</taxon>
        <taxon>Tylenchina</taxon>
        <taxon>Tylenchomorpha</taxon>
        <taxon>Aphelenchoidea</taxon>
        <taxon>Aphelenchoididae</taxon>
        <taxon>Bursaphelenchus</taxon>
    </lineage>
</organism>
<dbReference type="AlphaFoldDB" id="A0A1I7SNC7"/>
<accession>A0A1I7SNC7</accession>
<reference evidence="2" key="1">
    <citation type="submission" date="2016-11" db="UniProtKB">
        <authorList>
            <consortium name="WormBaseParasite"/>
        </authorList>
    </citation>
    <scope>IDENTIFICATION</scope>
</reference>
<dbReference type="WBParaSite" id="BXY_1456500.1">
    <property type="protein sequence ID" value="BXY_1456500.1"/>
    <property type="gene ID" value="BXY_1456500"/>
</dbReference>